<dbReference type="SMART" id="SM00231">
    <property type="entry name" value="FA58C"/>
    <property type="match status" value="1"/>
</dbReference>
<reference evidence="3 4" key="1">
    <citation type="submission" date="2020-08" db="EMBL/GenBank/DDBJ databases">
        <title>Genome public.</title>
        <authorList>
            <person name="Liu C."/>
            <person name="Sun Q."/>
        </authorList>
    </citation>
    <scope>NUCLEOTIDE SEQUENCE [LARGE SCALE GENOMIC DNA]</scope>
    <source>
        <strain evidence="3 4">BX4</strain>
    </source>
</reference>
<feature type="domain" description="F5/8 type C" evidence="2">
    <location>
        <begin position="54"/>
        <end position="205"/>
    </location>
</feature>
<keyword evidence="1" id="KW-0378">Hydrolase</keyword>
<dbReference type="Proteomes" id="UP000597877">
    <property type="component" value="Unassembled WGS sequence"/>
</dbReference>
<dbReference type="SUPFAM" id="SSF49785">
    <property type="entry name" value="Galactose-binding domain-like"/>
    <property type="match status" value="1"/>
</dbReference>
<dbReference type="EMBL" id="JACOOZ010000009">
    <property type="protein sequence ID" value="MBC5668692.1"/>
    <property type="molecule type" value="Genomic_DNA"/>
</dbReference>
<dbReference type="RefSeq" id="WP_118589667.1">
    <property type="nucleotide sequence ID" value="NZ_JACOOZ010000009.1"/>
</dbReference>
<dbReference type="PROSITE" id="PS50022">
    <property type="entry name" value="FA58C_3"/>
    <property type="match status" value="1"/>
</dbReference>
<proteinExistence type="predicted"/>
<dbReference type="Pfam" id="PF00754">
    <property type="entry name" value="F5_F8_type_C"/>
    <property type="match status" value="1"/>
</dbReference>
<evidence type="ECO:0000259" key="2">
    <source>
        <dbReference type="PROSITE" id="PS50022"/>
    </source>
</evidence>
<sequence>MKKKGIILMAVLLVVFVGLAIAVKSADSSTKMDKKNLTVVTAPDQKEAQENEQFTVPEYKSAEVKGENVALKGKASANGYTDVYTPVYANDGDRDTTSYWEGAGKGDDEITIDLKKVYNVHTVRLAVNPATIWGARKQTLSISVSEDGKDYKEIVASKEYEFDPKAGNEVTIPFDEVKAQYVRVTITKNTGAKGGQLAEFEIYSND</sequence>
<name>A0ABR7F502_9FIRM</name>
<keyword evidence="1" id="KW-0326">Glycosidase</keyword>
<evidence type="ECO:0000256" key="1">
    <source>
        <dbReference type="ARBA" id="ARBA00023295"/>
    </source>
</evidence>
<dbReference type="InterPro" id="IPR008979">
    <property type="entry name" value="Galactose-bd-like_sf"/>
</dbReference>
<dbReference type="Gene3D" id="2.60.120.260">
    <property type="entry name" value="Galactose-binding domain-like"/>
    <property type="match status" value="1"/>
</dbReference>
<dbReference type="InterPro" id="IPR000421">
    <property type="entry name" value="FA58C"/>
</dbReference>
<accession>A0ABR7F502</accession>
<evidence type="ECO:0000313" key="4">
    <source>
        <dbReference type="Proteomes" id="UP000597877"/>
    </source>
</evidence>
<keyword evidence="4" id="KW-1185">Reference proteome</keyword>
<evidence type="ECO:0000313" key="3">
    <source>
        <dbReference type="EMBL" id="MBC5668692.1"/>
    </source>
</evidence>
<comment type="caution">
    <text evidence="3">The sequence shown here is derived from an EMBL/GenBank/DDBJ whole genome shotgun (WGS) entry which is preliminary data.</text>
</comment>
<organism evidence="3 4">
    <name type="scientific">Eubacterium segne</name>
    <dbReference type="NCBI Taxonomy" id="2763045"/>
    <lineage>
        <taxon>Bacteria</taxon>
        <taxon>Bacillati</taxon>
        <taxon>Bacillota</taxon>
        <taxon>Clostridia</taxon>
        <taxon>Eubacteriales</taxon>
        <taxon>Eubacteriaceae</taxon>
        <taxon>Eubacterium</taxon>
    </lineage>
</organism>
<gene>
    <name evidence="3" type="ORF">H8S00_11995</name>
</gene>
<protein>
    <submittedName>
        <fullName evidence="3">Discoidin domain-containing protein</fullName>
    </submittedName>
</protein>